<sequence length="76" mass="8672">MIQHCCGYFRFLLHLRNSPSGIDKHHITLADEKQLSVILRIDGVSWVTCCRPWSQGIVKGVSAHFVTIRTVLHMIT</sequence>
<dbReference type="EMBL" id="OD569690">
    <property type="protein sequence ID" value="CAD7448192.1"/>
    <property type="molecule type" value="Genomic_DNA"/>
</dbReference>
<gene>
    <name evidence="1" type="ORF">TBIB3V08_LOCUS10481</name>
</gene>
<organism evidence="1">
    <name type="scientific">Timema bartmani</name>
    <dbReference type="NCBI Taxonomy" id="61472"/>
    <lineage>
        <taxon>Eukaryota</taxon>
        <taxon>Metazoa</taxon>
        <taxon>Ecdysozoa</taxon>
        <taxon>Arthropoda</taxon>
        <taxon>Hexapoda</taxon>
        <taxon>Insecta</taxon>
        <taxon>Pterygota</taxon>
        <taxon>Neoptera</taxon>
        <taxon>Polyneoptera</taxon>
        <taxon>Phasmatodea</taxon>
        <taxon>Timematodea</taxon>
        <taxon>Timematoidea</taxon>
        <taxon>Timematidae</taxon>
        <taxon>Timema</taxon>
    </lineage>
</organism>
<evidence type="ECO:0000313" key="1">
    <source>
        <dbReference type="EMBL" id="CAD7448192.1"/>
    </source>
</evidence>
<proteinExistence type="predicted"/>
<protein>
    <submittedName>
        <fullName evidence="1">Uncharacterized protein</fullName>
    </submittedName>
</protein>
<dbReference type="AlphaFoldDB" id="A0A7R9I5A7"/>
<name>A0A7R9I5A7_9NEOP</name>
<reference evidence="1" key="1">
    <citation type="submission" date="2020-11" db="EMBL/GenBank/DDBJ databases">
        <authorList>
            <person name="Tran Van P."/>
        </authorList>
    </citation>
    <scope>NUCLEOTIDE SEQUENCE</scope>
</reference>
<accession>A0A7R9I5A7</accession>